<dbReference type="PROSITE" id="PS51257">
    <property type="entry name" value="PROKAR_LIPOPROTEIN"/>
    <property type="match status" value="1"/>
</dbReference>
<protein>
    <recommendedName>
        <fullName evidence="5">Lipoprotein</fullName>
    </recommendedName>
</protein>
<proteinExistence type="predicted"/>
<name>A0A0H3D0V2_AMYMU</name>
<reference evidence="3 4" key="1">
    <citation type="journal article" date="2010" name="Cell Res.">
        <title>Complete genome sequence of the rifamycin SV-producing Amycolatopsis mediterranei U32 revealed its genetic characteristics in phylogeny and metabolism.</title>
        <authorList>
            <person name="Zhao W."/>
            <person name="Zhong Y."/>
            <person name="Yuan H."/>
            <person name="Wang J."/>
            <person name="Zheng H."/>
            <person name="Wang Y."/>
            <person name="Cen X."/>
            <person name="Xu F."/>
            <person name="Bai J."/>
            <person name="Han X."/>
            <person name="Lu G."/>
            <person name="Zhu Y."/>
            <person name="Shao Z."/>
            <person name="Yan H."/>
            <person name="Li C."/>
            <person name="Peng N."/>
            <person name="Zhang Z."/>
            <person name="Zhang Y."/>
            <person name="Lin W."/>
            <person name="Fan Y."/>
            <person name="Qin Z."/>
            <person name="Hu Y."/>
            <person name="Zhu B."/>
            <person name="Wang S."/>
            <person name="Ding X."/>
            <person name="Zhao G.P."/>
        </authorList>
    </citation>
    <scope>NUCLEOTIDE SEQUENCE [LARGE SCALE GENOMIC DNA]</scope>
    <source>
        <strain evidence="4">U-32</strain>
    </source>
</reference>
<evidence type="ECO:0000313" key="4">
    <source>
        <dbReference type="Proteomes" id="UP000000328"/>
    </source>
</evidence>
<evidence type="ECO:0008006" key="5">
    <source>
        <dbReference type="Google" id="ProtNLM"/>
    </source>
</evidence>
<dbReference type="RefSeq" id="WP_013223890.1">
    <property type="nucleotide sequence ID" value="NC_014318.1"/>
</dbReference>
<dbReference type="AlphaFoldDB" id="A0A0H3D0V2"/>
<feature type="region of interest" description="Disordered" evidence="1">
    <location>
        <begin position="34"/>
        <end position="65"/>
    </location>
</feature>
<dbReference type="EMBL" id="CP002000">
    <property type="protein sequence ID" value="ADJ43809.1"/>
    <property type="molecule type" value="Genomic_DNA"/>
</dbReference>
<gene>
    <name evidence="3" type="ordered locus">AMED_2001</name>
</gene>
<keyword evidence="2" id="KW-0732">Signal</keyword>
<feature type="compositionally biased region" description="Gly residues" evidence="1">
    <location>
        <begin position="53"/>
        <end position="65"/>
    </location>
</feature>
<evidence type="ECO:0000256" key="1">
    <source>
        <dbReference type="SAM" id="MobiDB-lite"/>
    </source>
</evidence>
<feature type="chain" id="PRO_5002607056" description="Lipoprotein" evidence="2">
    <location>
        <begin position="34"/>
        <end position="294"/>
    </location>
</feature>
<evidence type="ECO:0000256" key="2">
    <source>
        <dbReference type="SAM" id="SignalP"/>
    </source>
</evidence>
<sequence>MEFTAKKTIKTAMVAGAFAATALLSACSGNSVAGNGSPVKNETATAAAEQVPEGGGLGAATGGSGGAGAVSNGDVDCSRYGGQVGAPGRPKMDLIAVAATDGTTPGCTEAFTVITEYYQKLPQAEGPGERVLDVQGKWTCARQAGSEGSQGAVGCSVPNGSLQLETRPAAGTGKAPVRKFPNTTQAVEFTGYDAGVRMVRFQLVTRQDGGPDNSHYVPLDGKTYRLPLQKGGQVLSAATLCPGESVTIDGQGYGNGPCGQNQLLQQLKDGNSILAQISVNGDDEITTVKEIYHP</sequence>
<accession>A0A0H3D0V2</accession>
<dbReference type="Proteomes" id="UP000000328">
    <property type="component" value="Chromosome"/>
</dbReference>
<dbReference type="GeneID" id="92869788"/>
<dbReference type="eggNOG" id="ENOG5033RDR">
    <property type="taxonomic scope" value="Bacteria"/>
</dbReference>
<evidence type="ECO:0000313" key="3">
    <source>
        <dbReference type="EMBL" id="ADJ43809.1"/>
    </source>
</evidence>
<dbReference type="KEGG" id="amd:AMED_2001"/>
<dbReference type="HOGENOM" id="CLU_1017967_0_0_11"/>
<dbReference type="OrthoDB" id="3606402at2"/>
<feature type="compositionally biased region" description="Polar residues" evidence="1">
    <location>
        <begin position="34"/>
        <end position="44"/>
    </location>
</feature>
<organism evidence="3 4">
    <name type="scientific">Amycolatopsis mediterranei (strain U-32)</name>
    <dbReference type="NCBI Taxonomy" id="749927"/>
    <lineage>
        <taxon>Bacteria</taxon>
        <taxon>Bacillati</taxon>
        <taxon>Actinomycetota</taxon>
        <taxon>Actinomycetes</taxon>
        <taxon>Pseudonocardiales</taxon>
        <taxon>Pseudonocardiaceae</taxon>
        <taxon>Amycolatopsis</taxon>
    </lineage>
</organism>
<feature type="signal peptide" evidence="2">
    <location>
        <begin position="1"/>
        <end position="33"/>
    </location>
</feature>
<dbReference type="PATRIC" id="fig|749927.5.peg.2065"/>